<dbReference type="AlphaFoldDB" id="A0A4R4X5F9"/>
<sequence>MANGLPSTLPGGTPTIRELLATGDRSFSFEFFPPKTPEAEEVLWRSIREIEQLRPTFVSITYGAGGTTRDGTIRVTERVAQDTSLTPLGHLTCVAHSRDELRSVIGAYAGSGVRNMLALRGDPPGGPNQPWVAHPEGLNHAVELVELIRSLGDFCVGVAAFPDKHPEATSLEADAQVLAAKAAAGADYAITQMFFGADDYFRLVDRAAALGCDIPVLPGIMPVTNIKQIQRMAELTGMALPTAVTDRLLAVEDDTAAVRAVGIEIATDLCERLLAGGAPGIHFITLNRSTATRQVFLNLRSSSPTTALSSLPAQG</sequence>
<dbReference type="EMBL" id="SMKR01000055">
    <property type="protein sequence ID" value="TDD25469.1"/>
    <property type="molecule type" value="Genomic_DNA"/>
</dbReference>
<evidence type="ECO:0000313" key="13">
    <source>
        <dbReference type="EMBL" id="TDD25469.1"/>
    </source>
</evidence>
<name>A0A4R4X5F9_9ACTN</name>
<dbReference type="RefSeq" id="WP_132320419.1">
    <property type="nucleotide sequence ID" value="NZ_SMKR01000055.1"/>
</dbReference>
<comment type="similarity">
    <text evidence="3 12">Belongs to the methylenetetrahydrofolate reductase family.</text>
</comment>
<dbReference type="Pfam" id="PF02219">
    <property type="entry name" value="MTHFR"/>
    <property type="match status" value="1"/>
</dbReference>
<evidence type="ECO:0000256" key="5">
    <source>
        <dbReference type="ARBA" id="ARBA00022630"/>
    </source>
</evidence>
<keyword evidence="14" id="KW-1185">Reference proteome</keyword>
<dbReference type="PANTHER" id="PTHR45754">
    <property type="entry name" value="METHYLENETETRAHYDROFOLATE REDUCTASE"/>
    <property type="match status" value="1"/>
</dbReference>
<comment type="caution">
    <text evidence="13">The sequence shown here is derived from an EMBL/GenBank/DDBJ whole genome shotgun (WGS) entry which is preliminary data.</text>
</comment>
<dbReference type="CDD" id="cd00537">
    <property type="entry name" value="MTHFR"/>
    <property type="match status" value="1"/>
</dbReference>
<dbReference type="InterPro" id="IPR004620">
    <property type="entry name" value="MTHF_reductase_bac"/>
</dbReference>
<dbReference type="UniPathway" id="UPA00193"/>
<protein>
    <recommendedName>
        <fullName evidence="12">Methylenetetrahydrofolate reductase</fullName>
        <ecNumber evidence="12">1.5.1.54</ecNumber>
    </recommendedName>
</protein>
<dbReference type="OrthoDB" id="9812555at2"/>
<evidence type="ECO:0000256" key="4">
    <source>
        <dbReference type="ARBA" id="ARBA00022605"/>
    </source>
</evidence>
<evidence type="ECO:0000256" key="2">
    <source>
        <dbReference type="ARBA" id="ARBA00004777"/>
    </source>
</evidence>
<accession>A0A4R4X5F9</accession>
<dbReference type="GO" id="GO:0106312">
    <property type="term" value="F:methylenetetrahydrofolate reductase (NADH) activity"/>
    <property type="evidence" value="ECO:0007669"/>
    <property type="project" value="UniProtKB-EC"/>
</dbReference>
<evidence type="ECO:0000256" key="7">
    <source>
        <dbReference type="ARBA" id="ARBA00023002"/>
    </source>
</evidence>
<dbReference type="Gene3D" id="3.20.20.220">
    <property type="match status" value="1"/>
</dbReference>
<evidence type="ECO:0000256" key="8">
    <source>
        <dbReference type="ARBA" id="ARBA00023027"/>
    </source>
</evidence>
<comment type="pathway">
    <text evidence="2 12">One-carbon metabolism; tetrahydrofolate interconversion.</text>
</comment>
<dbReference type="GO" id="GO:0005829">
    <property type="term" value="C:cytosol"/>
    <property type="evidence" value="ECO:0007669"/>
    <property type="project" value="InterPro"/>
</dbReference>
<keyword evidence="7 12" id="KW-0560">Oxidoreductase</keyword>
<evidence type="ECO:0000256" key="9">
    <source>
        <dbReference type="ARBA" id="ARBA00023167"/>
    </source>
</evidence>
<dbReference type="EC" id="1.5.1.54" evidence="12"/>
<keyword evidence="5 12" id="KW-0285">Flavoprotein</keyword>
<evidence type="ECO:0000256" key="10">
    <source>
        <dbReference type="ARBA" id="ARBA00034478"/>
    </source>
</evidence>
<evidence type="ECO:0000256" key="12">
    <source>
        <dbReference type="RuleBase" id="RU003862"/>
    </source>
</evidence>
<dbReference type="GO" id="GO:0071949">
    <property type="term" value="F:FAD binding"/>
    <property type="evidence" value="ECO:0007669"/>
    <property type="project" value="TreeGrafter"/>
</dbReference>
<evidence type="ECO:0000256" key="6">
    <source>
        <dbReference type="ARBA" id="ARBA00022827"/>
    </source>
</evidence>
<comment type="pathway">
    <text evidence="10">Amino-acid biosynthesis; L-methionine biosynthesis via de novo pathway.</text>
</comment>
<dbReference type="PANTHER" id="PTHR45754:SF3">
    <property type="entry name" value="METHYLENETETRAHYDROFOLATE REDUCTASE (NADPH)"/>
    <property type="match status" value="1"/>
</dbReference>
<gene>
    <name evidence="13" type="primary">metF</name>
    <name evidence="13" type="ORF">E1218_14925</name>
</gene>
<evidence type="ECO:0000256" key="11">
    <source>
        <dbReference type="ARBA" id="ARBA00048628"/>
    </source>
</evidence>
<dbReference type="NCBIfam" id="TIGR00676">
    <property type="entry name" value="fadh2"/>
    <property type="match status" value="1"/>
</dbReference>
<dbReference type="Proteomes" id="UP000295172">
    <property type="component" value="Unassembled WGS sequence"/>
</dbReference>
<keyword evidence="9" id="KW-0486">Methionine biosynthesis</keyword>
<proteinExistence type="inferred from homology"/>
<evidence type="ECO:0000313" key="14">
    <source>
        <dbReference type="Proteomes" id="UP000295172"/>
    </source>
</evidence>
<dbReference type="GO" id="GO:0009086">
    <property type="term" value="P:methionine biosynthetic process"/>
    <property type="evidence" value="ECO:0007669"/>
    <property type="project" value="UniProtKB-KW"/>
</dbReference>
<dbReference type="InterPro" id="IPR003171">
    <property type="entry name" value="Mehydrof_redctse-like"/>
</dbReference>
<dbReference type="InterPro" id="IPR029041">
    <property type="entry name" value="FAD-linked_oxidoreductase-like"/>
</dbReference>
<keyword evidence="4" id="KW-0028">Amino-acid biosynthesis</keyword>
<organism evidence="13 14">
    <name type="scientific">Kribbella turkmenica</name>
    <dbReference type="NCBI Taxonomy" id="2530375"/>
    <lineage>
        <taxon>Bacteria</taxon>
        <taxon>Bacillati</taxon>
        <taxon>Actinomycetota</taxon>
        <taxon>Actinomycetes</taxon>
        <taxon>Propionibacteriales</taxon>
        <taxon>Kribbellaceae</taxon>
        <taxon>Kribbella</taxon>
    </lineage>
</organism>
<evidence type="ECO:0000256" key="1">
    <source>
        <dbReference type="ARBA" id="ARBA00001974"/>
    </source>
</evidence>
<dbReference type="GO" id="GO:0035999">
    <property type="term" value="P:tetrahydrofolate interconversion"/>
    <property type="evidence" value="ECO:0007669"/>
    <property type="project" value="UniProtKB-UniPathway"/>
</dbReference>
<reference evidence="13 14" key="1">
    <citation type="submission" date="2019-02" db="EMBL/GenBank/DDBJ databases">
        <title>Draft genome sequences of novel Actinobacteria.</title>
        <authorList>
            <person name="Sahin N."/>
            <person name="Ay H."/>
            <person name="Saygin H."/>
        </authorList>
    </citation>
    <scope>NUCLEOTIDE SEQUENCE [LARGE SCALE GENOMIC DNA]</scope>
    <source>
        <strain evidence="13 14">16K104</strain>
    </source>
</reference>
<comment type="cofactor">
    <cofactor evidence="1 12">
        <name>FAD</name>
        <dbReference type="ChEBI" id="CHEBI:57692"/>
    </cofactor>
</comment>
<evidence type="ECO:0000256" key="3">
    <source>
        <dbReference type="ARBA" id="ARBA00006743"/>
    </source>
</evidence>
<keyword evidence="8" id="KW-0520">NAD</keyword>
<dbReference type="SUPFAM" id="SSF51730">
    <property type="entry name" value="FAD-linked oxidoreductase"/>
    <property type="match status" value="1"/>
</dbReference>
<comment type="catalytic activity">
    <reaction evidence="11">
        <text>(6S)-5-methyl-5,6,7,8-tetrahydrofolate + NAD(+) = (6R)-5,10-methylene-5,6,7,8-tetrahydrofolate + NADH + H(+)</text>
        <dbReference type="Rhea" id="RHEA:19821"/>
        <dbReference type="ChEBI" id="CHEBI:15378"/>
        <dbReference type="ChEBI" id="CHEBI:15636"/>
        <dbReference type="ChEBI" id="CHEBI:18608"/>
        <dbReference type="ChEBI" id="CHEBI:57540"/>
        <dbReference type="ChEBI" id="CHEBI:57945"/>
        <dbReference type="EC" id="1.5.1.54"/>
    </reaction>
    <physiologicalReaction direction="right-to-left" evidence="11">
        <dbReference type="Rhea" id="RHEA:19823"/>
    </physiologicalReaction>
</comment>
<keyword evidence="6 12" id="KW-0274">FAD</keyword>